<gene>
    <name evidence="1" type="ORF">BT96DRAFT_750123</name>
</gene>
<reference evidence="1" key="1">
    <citation type="journal article" date="2019" name="Environ. Microbiol.">
        <title>Fungal ecological strategies reflected in gene transcription - a case study of two litter decomposers.</title>
        <authorList>
            <person name="Barbi F."/>
            <person name="Kohler A."/>
            <person name="Barry K."/>
            <person name="Baskaran P."/>
            <person name="Daum C."/>
            <person name="Fauchery L."/>
            <person name="Ihrmark K."/>
            <person name="Kuo A."/>
            <person name="LaButti K."/>
            <person name="Lipzen A."/>
            <person name="Morin E."/>
            <person name="Grigoriev I.V."/>
            <person name="Henrissat B."/>
            <person name="Lindahl B."/>
            <person name="Martin F."/>
        </authorList>
    </citation>
    <scope>NUCLEOTIDE SEQUENCE</scope>
    <source>
        <strain evidence="1">JB14</strain>
    </source>
</reference>
<keyword evidence="2" id="KW-1185">Reference proteome</keyword>
<evidence type="ECO:0000313" key="2">
    <source>
        <dbReference type="Proteomes" id="UP000799118"/>
    </source>
</evidence>
<dbReference type="OrthoDB" id="3223501at2759"/>
<dbReference type="EMBL" id="ML770068">
    <property type="protein sequence ID" value="KAE9384866.1"/>
    <property type="molecule type" value="Genomic_DNA"/>
</dbReference>
<protein>
    <submittedName>
        <fullName evidence="1">Uncharacterized protein</fullName>
    </submittedName>
</protein>
<evidence type="ECO:0000313" key="1">
    <source>
        <dbReference type="EMBL" id="KAE9384866.1"/>
    </source>
</evidence>
<feature type="non-terminal residue" evidence="1">
    <location>
        <position position="1"/>
    </location>
</feature>
<sequence length="119" mass="13593">KAHVKDDLHAIWITLQDVHQQKKPRTRFNAFDSLFAVCLKEDEKLDTLISQVSESIAAIKALCPETYSLDDLDKELEAMALIRSLPPDYNSFMSSLLLLDTLDLTKLRAAFQTEQIQRT</sequence>
<organism evidence="1 2">
    <name type="scientific">Gymnopus androsaceus JB14</name>
    <dbReference type="NCBI Taxonomy" id="1447944"/>
    <lineage>
        <taxon>Eukaryota</taxon>
        <taxon>Fungi</taxon>
        <taxon>Dikarya</taxon>
        <taxon>Basidiomycota</taxon>
        <taxon>Agaricomycotina</taxon>
        <taxon>Agaricomycetes</taxon>
        <taxon>Agaricomycetidae</taxon>
        <taxon>Agaricales</taxon>
        <taxon>Marasmiineae</taxon>
        <taxon>Omphalotaceae</taxon>
        <taxon>Gymnopus</taxon>
    </lineage>
</organism>
<dbReference type="AlphaFoldDB" id="A0A6A4GH20"/>
<dbReference type="Proteomes" id="UP000799118">
    <property type="component" value="Unassembled WGS sequence"/>
</dbReference>
<name>A0A6A4GH20_9AGAR</name>
<proteinExistence type="predicted"/>
<dbReference type="Pfam" id="PF14223">
    <property type="entry name" value="Retrotran_gag_2"/>
    <property type="match status" value="1"/>
</dbReference>
<feature type="non-terminal residue" evidence="1">
    <location>
        <position position="119"/>
    </location>
</feature>
<accession>A0A6A4GH20</accession>